<dbReference type="PANTHER" id="PTHR13170">
    <property type="entry name" value="O-GLCNACASE"/>
    <property type="match status" value="1"/>
</dbReference>
<dbReference type="InterPro" id="IPR051822">
    <property type="entry name" value="Glycosyl_Hydrolase_84"/>
</dbReference>
<dbReference type="AlphaFoldDB" id="A0AA35W404"/>
<dbReference type="PANTHER" id="PTHR13170:SF16">
    <property type="entry name" value="PROTEIN O-GLCNACASE"/>
    <property type="match status" value="1"/>
</dbReference>
<feature type="domain" description="N-acetyltransferase" evidence="1">
    <location>
        <begin position="95"/>
        <end position="300"/>
    </location>
</feature>
<reference evidence="2" key="1">
    <citation type="submission" date="2023-03" db="EMBL/GenBank/DDBJ databases">
        <authorList>
            <person name="Steffen K."/>
            <person name="Cardenas P."/>
        </authorList>
    </citation>
    <scope>NUCLEOTIDE SEQUENCE</scope>
</reference>
<proteinExistence type="predicted"/>
<dbReference type="InterPro" id="IPR016181">
    <property type="entry name" value="Acyl_CoA_acyltransferase"/>
</dbReference>
<dbReference type="Proteomes" id="UP001174909">
    <property type="component" value="Unassembled WGS sequence"/>
</dbReference>
<name>A0AA35W404_GEOBA</name>
<keyword evidence="3" id="KW-1185">Reference proteome</keyword>
<accession>A0AA35W404</accession>
<evidence type="ECO:0000313" key="3">
    <source>
        <dbReference type="Proteomes" id="UP001174909"/>
    </source>
</evidence>
<sequence length="300" mass="33741">MKSQVFHMSIPHLIAFSLPHTHTHTHAHTSYSCMFTISPSLPSEMGGSEVNPNHEPHLPRGGITAEMQDLLPRLKLSHSLYQRSHTPRSPAPETYTIRPYRTEDKEMLYQVCLETGASGSDATHLFSNFPDLLGDRYVGPYVHLCPDLCFVLEDVSGVCGYVLAALDSQNFYDSYRSKWLPRLEGKYPPPPPIGSHGDSSEREMIREVQAPDFYLPPPLYLEHPSHLHIDLLPRAQGKGMGTAMIKTILALLKAKGSSGVHLEMNVSNKKALRFYLKRGYSLLDFDHETPRDVIILGREL</sequence>
<dbReference type="Pfam" id="PF00583">
    <property type="entry name" value="Acetyltransf_1"/>
    <property type="match status" value="1"/>
</dbReference>
<evidence type="ECO:0000259" key="1">
    <source>
        <dbReference type="PROSITE" id="PS51186"/>
    </source>
</evidence>
<dbReference type="Gene3D" id="3.40.630.30">
    <property type="match status" value="1"/>
</dbReference>
<dbReference type="CDD" id="cd04301">
    <property type="entry name" value="NAT_SF"/>
    <property type="match status" value="1"/>
</dbReference>
<dbReference type="InterPro" id="IPR000182">
    <property type="entry name" value="GNAT_dom"/>
</dbReference>
<dbReference type="PROSITE" id="PS51257">
    <property type="entry name" value="PROKAR_LIPOPROTEIN"/>
    <property type="match status" value="1"/>
</dbReference>
<evidence type="ECO:0000313" key="2">
    <source>
        <dbReference type="EMBL" id="CAI8006639.1"/>
    </source>
</evidence>
<protein>
    <submittedName>
        <fullName evidence="2">Protein O-GlcNAcase</fullName>
    </submittedName>
</protein>
<gene>
    <name evidence="2" type="ORF">GBAR_LOCUS4838</name>
</gene>
<dbReference type="PROSITE" id="PS51186">
    <property type="entry name" value="GNAT"/>
    <property type="match status" value="1"/>
</dbReference>
<dbReference type="SUPFAM" id="SSF55729">
    <property type="entry name" value="Acyl-CoA N-acyltransferases (Nat)"/>
    <property type="match status" value="1"/>
</dbReference>
<dbReference type="EMBL" id="CASHTH010000705">
    <property type="protein sequence ID" value="CAI8006639.1"/>
    <property type="molecule type" value="Genomic_DNA"/>
</dbReference>
<organism evidence="2 3">
    <name type="scientific">Geodia barretti</name>
    <name type="common">Barrett's horny sponge</name>
    <dbReference type="NCBI Taxonomy" id="519541"/>
    <lineage>
        <taxon>Eukaryota</taxon>
        <taxon>Metazoa</taxon>
        <taxon>Porifera</taxon>
        <taxon>Demospongiae</taxon>
        <taxon>Heteroscleromorpha</taxon>
        <taxon>Tetractinellida</taxon>
        <taxon>Astrophorina</taxon>
        <taxon>Geodiidae</taxon>
        <taxon>Geodia</taxon>
    </lineage>
</organism>
<comment type="caution">
    <text evidence="2">The sequence shown here is derived from an EMBL/GenBank/DDBJ whole genome shotgun (WGS) entry which is preliminary data.</text>
</comment>
<dbReference type="GO" id="GO:0016747">
    <property type="term" value="F:acyltransferase activity, transferring groups other than amino-acyl groups"/>
    <property type="evidence" value="ECO:0007669"/>
    <property type="project" value="InterPro"/>
</dbReference>